<evidence type="ECO:0000256" key="2">
    <source>
        <dbReference type="ARBA" id="ARBA00022801"/>
    </source>
</evidence>
<dbReference type="SUPFAM" id="SSF51445">
    <property type="entry name" value="(Trans)glycosidases"/>
    <property type="match status" value="1"/>
</dbReference>
<dbReference type="Gene3D" id="3.20.20.80">
    <property type="entry name" value="Glycosidases"/>
    <property type="match status" value="2"/>
</dbReference>
<feature type="domain" description="Glycoside hydrolase family 20 catalytic" evidence="5">
    <location>
        <begin position="162"/>
        <end position="419"/>
    </location>
</feature>
<name>A0ABM6NK52_PSEO7</name>
<comment type="similarity">
    <text evidence="1">Belongs to the glycosyl hydrolase 20 family.</text>
</comment>
<dbReference type="EMBL" id="CP011925">
    <property type="protein sequence ID" value="ATD09413.1"/>
    <property type="molecule type" value="Genomic_DNA"/>
</dbReference>
<dbReference type="Pfam" id="PF02838">
    <property type="entry name" value="Glyco_hydro_20b"/>
    <property type="match status" value="1"/>
</dbReference>
<keyword evidence="2" id="KW-0378">Hydrolase</keyword>
<dbReference type="InterPro" id="IPR015883">
    <property type="entry name" value="Glyco_hydro_20_cat"/>
</dbReference>
<protein>
    <recommendedName>
        <fullName evidence="4">N-acetyl-beta-glucosaminidase</fullName>
    </recommendedName>
</protein>
<dbReference type="PANTHER" id="PTHR22600">
    <property type="entry name" value="BETA-HEXOSAMINIDASE"/>
    <property type="match status" value="1"/>
</dbReference>
<gene>
    <name evidence="7" type="ORF">PPIS_b0209</name>
</gene>
<dbReference type="PRINTS" id="PR00738">
    <property type="entry name" value="GLHYDRLASE20"/>
</dbReference>
<keyword evidence="3" id="KW-0326">Glycosidase</keyword>
<evidence type="ECO:0000256" key="1">
    <source>
        <dbReference type="ARBA" id="ARBA00006285"/>
    </source>
</evidence>
<organism evidence="7 8">
    <name type="scientific">Pseudoalteromonas piscicida</name>
    <dbReference type="NCBI Taxonomy" id="43662"/>
    <lineage>
        <taxon>Bacteria</taxon>
        <taxon>Pseudomonadati</taxon>
        <taxon>Pseudomonadota</taxon>
        <taxon>Gammaproteobacteria</taxon>
        <taxon>Alteromonadales</taxon>
        <taxon>Pseudoalteromonadaceae</taxon>
        <taxon>Pseudoalteromonas</taxon>
    </lineage>
</organism>
<evidence type="ECO:0000259" key="6">
    <source>
        <dbReference type="Pfam" id="PF02838"/>
    </source>
</evidence>
<dbReference type="InterPro" id="IPR029018">
    <property type="entry name" value="Hex-like_dom2"/>
</dbReference>
<proteinExistence type="inferred from homology"/>
<evidence type="ECO:0000313" key="7">
    <source>
        <dbReference type="EMBL" id="ATD09413.1"/>
    </source>
</evidence>
<dbReference type="Gene3D" id="3.30.379.10">
    <property type="entry name" value="Chitobiase/beta-hexosaminidase domain 2-like"/>
    <property type="match status" value="1"/>
</dbReference>
<dbReference type="InterPro" id="IPR015882">
    <property type="entry name" value="HEX_bac_N"/>
</dbReference>
<feature type="domain" description="Beta-hexosaminidase bacterial type N-terminal" evidence="6">
    <location>
        <begin position="25"/>
        <end position="158"/>
    </location>
</feature>
<dbReference type="PANTHER" id="PTHR22600:SF21">
    <property type="entry name" value="BETA-HEXOSAMINIDASE A"/>
    <property type="match status" value="1"/>
</dbReference>
<evidence type="ECO:0000256" key="3">
    <source>
        <dbReference type="ARBA" id="ARBA00023295"/>
    </source>
</evidence>
<evidence type="ECO:0000256" key="4">
    <source>
        <dbReference type="ARBA" id="ARBA00033000"/>
    </source>
</evidence>
<dbReference type="Proteomes" id="UP000016521">
    <property type="component" value="Chromosome II"/>
</dbReference>
<evidence type="ECO:0000259" key="5">
    <source>
        <dbReference type="Pfam" id="PF00728"/>
    </source>
</evidence>
<sequence length="788" mass="88947">MRMYFSLFLFIVLLPILTAKATPLSLMPMPQQVSMTEGSLVFDNEIKVSMHGFSAQRQAFLLARTQQYIERITGKPIPLRVVKDGKADLTIRVENIETELQFPQLNMPEDYQLQIEKGGIVLSATSVFGAQHGLASLLQLAQSKVLGQLTFPYTAISDSPRFPWRGLLIDSVRHFMPIATIKRQLDGMAAAKLNVLHWHLTDDQGWRMESKVFPKLTQLASDGLYYRQSEVKEVIEYASLLGIRVVPEFGMPGHASAIAVAYPELMTKAQPYEMERHWGVFKPLLNIASPDVYTFIDDLLAEMASLFPDGYLHIGGDEVEPEHWLANSEIQELMAKHALKNGHDLQNYFNIRVQKLIAKHQRVMMGWDEIFHPALPTDTVVQSWRGHDSLNAIAEAGYQGILSTGFYIDQPQYSSFHYRNDPHPVLPTVDLTQPRVLSLAFTIPRLKGSAVKGELVVLGEQVLIKLNNNRHQLAQTDRPITSKTQQFAATMDSWMGPLQFEFHKAQQQGAVMIGNSRYPLTLEALEKPQPVKVSTLLSQVNDGHILGGEATIWSEMVTEHNLDVRIWPRLFVIAERLWSAKTLTDSKQMYARLDHISDFAHNVIGLGHKTQQQVGFNRLISTTLDEPKRKATLALLTHLAELVEPSHYYTRHHIKFLNDEYHQFAALDKFVDYVAVESRQVRLLEERVASYIAGDNTVLAYIGAILQRWQAGLEALTLLQQSPKPTEAHSTALKVTQFIALSQQVLEVCKGALQVPHLDSQLLALQNLTDEVVITGIYPVRALFLHCK</sequence>
<dbReference type="Pfam" id="PF00728">
    <property type="entry name" value="Glyco_hydro_20"/>
    <property type="match status" value="2"/>
</dbReference>
<keyword evidence="8" id="KW-1185">Reference proteome</keyword>
<accession>A0ABM6NK52</accession>
<dbReference type="SUPFAM" id="SSF55545">
    <property type="entry name" value="beta-N-acetylhexosaminidase-like domain"/>
    <property type="match status" value="1"/>
</dbReference>
<reference evidence="7 8" key="1">
    <citation type="submission" date="2015-06" db="EMBL/GenBank/DDBJ databases">
        <authorList>
            <person name="Xie B.-B."/>
            <person name="Rong J.-C."/>
            <person name="Qin Q.-L."/>
            <person name="Zhang Y.-Z."/>
        </authorList>
    </citation>
    <scope>NUCLEOTIDE SEQUENCE [LARGE SCALE GENOMIC DNA]</scope>
    <source>
        <strain evidence="7 8">JCM 20779</strain>
    </source>
</reference>
<evidence type="ECO:0000313" key="8">
    <source>
        <dbReference type="Proteomes" id="UP000016521"/>
    </source>
</evidence>
<feature type="domain" description="Glycoside hydrolase family 20 catalytic" evidence="5">
    <location>
        <begin position="529"/>
        <end position="580"/>
    </location>
</feature>
<dbReference type="RefSeq" id="WP_248694189.1">
    <property type="nucleotide sequence ID" value="NZ_CP011925.1"/>
</dbReference>
<dbReference type="InterPro" id="IPR025705">
    <property type="entry name" value="Beta_hexosaminidase_sua/sub"/>
</dbReference>
<dbReference type="InterPro" id="IPR017853">
    <property type="entry name" value="GH"/>
</dbReference>